<sequence length="874" mass="99368">MKKKISVLPHKWQYLDMEIKVPGLSLVVLIGVSGSGKSSFAKKLFKPTEILSSDQCRAWVSDDENNQAATNDAFDVLHYIADKRLKNGLLTVIDATNVQKSARKGLIELAKNHHCLPVAIVLDLPEKVCEERNQNRVDRNFGNHVIRRQAQDLKKSIKGLKHEGFRHIYVLKSAEEVNAVEVIKREKLYNDKKEEKGPFDIIGDVHGCFQELEELLLKLGYQINRVEENTNNFGFEVIAPENRKAIFLGDLIDRGPDSPSVLKLVMSMVNSGIAYCVPGNHDLKLQKYLSGKQVQLKHGLDLTVQQLENETSEFKKTVEQFLYGLISHYVFDDGNLVVAHAGLKEEMQGRGSGAVRAFCLYGETTGEMDEFGLPVRHNWADEYRGKAKVVYGHTPVPEAQWLNRTIDIDTGCVFGGKLTALRYPEEEIVSVKAKQIYCEPIRPLHFNESVQHLDAQQAYDDVLDIKDVIGKRILQTRLKNNITIREENSIAALEVMSRFAINPKWLIYLPPTMSPCETSTLPEFLEYPVQALNYYKKRGVKTVICEEKHMGSRVVLVICKDEAVAFKRFGVENEGIGVCYTRTGRNFFNDAEIEKVFLSRVNQCLTNAHFWDKFHTDWVCLDAELMPWSAKAQALIKEQYASVGAAASGALPMVEQALQMAVDRGIKDALPSLEKFSQKNKAIEKYVHAYQNYCWPVTSIDDYKLAPFHILATEGQVHFDKNHQWHMKTIQEISKGDDQLFMATPHKIVDLTDSKSFEEAVQWWLNLTQNGGEGMVVKPYDFITYGTEGVLQPAVKCRGKEYLRIIYGPEYDAPENLERLKNRSLSRKRSLAIREFALGLESLERFVKKEPLRRIHESVFGVLALESEDVDPRL</sequence>
<evidence type="ECO:0000313" key="4">
    <source>
        <dbReference type="Proteomes" id="UP000270205"/>
    </source>
</evidence>
<dbReference type="PRINTS" id="PR00114">
    <property type="entry name" value="STPHPHTASE"/>
</dbReference>
<dbReference type="Pfam" id="PF13671">
    <property type="entry name" value="AAA_33"/>
    <property type="match status" value="1"/>
</dbReference>
<reference evidence="3 4" key="1">
    <citation type="submission" date="2018-11" db="EMBL/GenBank/DDBJ databases">
        <authorList>
            <consortium name="Pathogen Informatics"/>
        </authorList>
    </citation>
    <scope>NUCLEOTIDE SEQUENCE [LARGE SCALE GENOMIC DNA]</scope>
    <source>
        <strain evidence="3 4">NCTC12929</strain>
    </source>
</reference>
<dbReference type="AlphaFoldDB" id="A0A7Z8YMT7"/>
<dbReference type="NCBIfam" id="TIGR04075">
    <property type="entry name" value="bacter_Pnkp"/>
    <property type="match status" value="1"/>
</dbReference>
<dbReference type="SUPFAM" id="SSF52540">
    <property type="entry name" value="P-loop containing nucleoside triphosphate hydrolases"/>
    <property type="match status" value="1"/>
</dbReference>
<dbReference type="Proteomes" id="UP000270205">
    <property type="component" value="Unassembled WGS sequence"/>
</dbReference>
<dbReference type="SUPFAM" id="SSF56091">
    <property type="entry name" value="DNA ligase/mRNA capping enzyme, catalytic domain"/>
    <property type="match status" value="1"/>
</dbReference>
<dbReference type="RefSeq" id="WP_125150518.1">
    <property type="nucleotide sequence ID" value="NZ_UYIV01000001.1"/>
</dbReference>
<dbReference type="CDD" id="cd07423">
    <property type="entry name" value="MPP_Prp_like"/>
    <property type="match status" value="1"/>
</dbReference>
<dbReference type="EC" id="3.6.1.17" evidence="3"/>
<dbReference type="InterPro" id="IPR006186">
    <property type="entry name" value="Ser/Thr-sp_prot-phosphatase"/>
</dbReference>
<dbReference type="InterPro" id="IPR041780">
    <property type="entry name" value="MPP_PrpE-like"/>
</dbReference>
<dbReference type="GO" id="GO:0016791">
    <property type="term" value="F:phosphatase activity"/>
    <property type="evidence" value="ECO:0007669"/>
    <property type="project" value="TreeGrafter"/>
</dbReference>
<dbReference type="GO" id="GO:0004081">
    <property type="term" value="F:bis(5'-nucleosyl)-tetraphosphatase (asymmetrical) activity"/>
    <property type="evidence" value="ECO:0007669"/>
    <property type="project" value="UniProtKB-EC"/>
</dbReference>
<dbReference type="InterPro" id="IPR029052">
    <property type="entry name" value="Metallo-depent_PP-like"/>
</dbReference>
<keyword evidence="3" id="KW-0378">Hydrolase</keyword>
<dbReference type="InterPro" id="IPR032380">
    <property type="entry name" value="PNKP_ligase_dom"/>
</dbReference>
<dbReference type="PANTHER" id="PTHR42850:SF7">
    <property type="entry name" value="BIS(5'-NUCLEOSYL)-TETRAPHOSPHATASE PRPE [ASYMMETRICAL]"/>
    <property type="match status" value="1"/>
</dbReference>
<comment type="caution">
    <text evidence="3">The sequence shown here is derived from an EMBL/GenBank/DDBJ whole genome shotgun (WGS) entry which is preliminary data.</text>
</comment>
<dbReference type="Pfam" id="PF16542">
    <property type="entry name" value="PNKP_ligase"/>
    <property type="match status" value="1"/>
</dbReference>
<evidence type="ECO:0000259" key="2">
    <source>
        <dbReference type="Pfam" id="PF16542"/>
    </source>
</evidence>
<dbReference type="Gene3D" id="3.30.470.30">
    <property type="entry name" value="DNA ligase/mRNA capping enzyme"/>
    <property type="match status" value="2"/>
</dbReference>
<name>A0A7Z8YMT7_9FLAO</name>
<dbReference type="InterPro" id="IPR050126">
    <property type="entry name" value="Ap4A_hydrolase"/>
</dbReference>
<organism evidence="3 4">
    <name type="scientific">Bergeyella zoohelcum</name>
    <dbReference type="NCBI Taxonomy" id="1015"/>
    <lineage>
        <taxon>Bacteria</taxon>
        <taxon>Pseudomonadati</taxon>
        <taxon>Bacteroidota</taxon>
        <taxon>Flavobacteriia</taxon>
        <taxon>Flavobacteriales</taxon>
        <taxon>Weeksellaceae</taxon>
        <taxon>Bergeyella</taxon>
    </lineage>
</organism>
<accession>A0A7Z8YMT7</accession>
<dbReference type="Pfam" id="PF00149">
    <property type="entry name" value="Metallophos"/>
    <property type="match status" value="1"/>
</dbReference>
<dbReference type="GO" id="GO:0005737">
    <property type="term" value="C:cytoplasm"/>
    <property type="evidence" value="ECO:0007669"/>
    <property type="project" value="TreeGrafter"/>
</dbReference>
<evidence type="ECO:0000259" key="1">
    <source>
        <dbReference type="Pfam" id="PF00149"/>
    </source>
</evidence>
<dbReference type="InterPro" id="IPR024028">
    <property type="entry name" value="PNKP_bac"/>
</dbReference>
<dbReference type="Gene3D" id="3.60.21.10">
    <property type="match status" value="1"/>
</dbReference>
<protein>
    <submittedName>
        <fullName evidence="3">Ser/Thr protein phosphatase family protein</fullName>
        <ecNumber evidence="3">3.6.1.17</ecNumber>
    </submittedName>
</protein>
<evidence type="ECO:0000313" key="3">
    <source>
        <dbReference type="EMBL" id="VDH02840.1"/>
    </source>
</evidence>
<dbReference type="InterPro" id="IPR027417">
    <property type="entry name" value="P-loop_NTPase"/>
</dbReference>
<dbReference type="SUPFAM" id="SSF56300">
    <property type="entry name" value="Metallo-dependent phosphatases"/>
    <property type="match status" value="1"/>
</dbReference>
<dbReference type="Gene3D" id="3.40.50.300">
    <property type="entry name" value="P-loop containing nucleotide triphosphate hydrolases"/>
    <property type="match status" value="1"/>
</dbReference>
<feature type="domain" description="Polynucleotide kinase-phosphatase ligase" evidence="2">
    <location>
        <begin position="491"/>
        <end position="868"/>
    </location>
</feature>
<proteinExistence type="predicted"/>
<feature type="domain" description="Calcineurin-like phosphoesterase" evidence="1">
    <location>
        <begin position="198"/>
        <end position="397"/>
    </location>
</feature>
<dbReference type="PANTHER" id="PTHR42850">
    <property type="entry name" value="METALLOPHOSPHOESTERASE"/>
    <property type="match status" value="1"/>
</dbReference>
<gene>
    <name evidence="3" type="primary">prpE</name>
    <name evidence="3" type="ORF">NCTC12929_00278</name>
</gene>
<dbReference type="EMBL" id="UYIV01000001">
    <property type="protein sequence ID" value="VDH02840.1"/>
    <property type="molecule type" value="Genomic_DNA"/>
</dbReference>
<dbReference type="InterPro" id="IPR004843">
    <property type="entry name" value="Calcineurin-like_PHP"/>
</dbReference>